<dbReference type="InterPro" id="IPR004476">
    <property type="entry name" value="RNase_II/RNase_R"/>
</dbReference>
<sequence length="700" mass="76280">MKELKEAILALFQSRPGTVMTLTEVSSKLNPGPLRSEVGEALRQLEEEGLLMTSRRGKYLLPASLGYVTGRFQSTGRGFGFVTPEDGGADFFIPPGATKGAWHGDKVLILPESGPATGGRRAAAVEKILSRENKVVTGRLVRNRRHAHLEPDNRRLPSSIEVTAARSRGGKDGDKVAVSLFSYGRMGRHEGQGTVRAVFGRDGTREAAAAAILYIQGIDPVFPASVLAAARSVPKEVPDPLPAGRLDLRGKIIFTIDGADAKDLDDAVSLEKSPEGNYILGVHIADVSHYVTQDSPLDLEALRRGTSVYFADKVIPMLPTELSNGICSLNPKVPRLTMTVFMTLSPDGAILEHSIHKSVICTTERMTYENCNLLLADADPALAQRYENILPTLRVMAELAAILEKKRALRGALRIQSSESKIICNESGEPMEITFRPRGVSEQLIEEFMLAANETVAEHMNRLNKPTVYRVHEKPSPAKVEAFSAVISALGYTLSGTSSTAMQAVLDAAAGKPEEPLVNSLLLHSMMKARYSPSNLGHFGLAAEFYCHFTSPIRRYPDLAVHRLLKLLLDGKLEGRVQEQSARFAALASEVSSEREVAAETAERDIEKLYKAEYMRGHIGEVFQGVVSGVQRFGVFVTLPNSVEGMIPTEALPGEYEYSEAHMTLTGGVPRRKFSFGLSLRVQCVASDAASGRIDFRLEE</sequence>
<evidence type="ECO:0000259" key="9">
    <source>
        <dbReference type="PROSITE" id="PS50126"/>
    </source>
</evidence>
<keyword evidence="3 8" id="KW-0963">Cytoplasm</keyword>
<dbReference type="NCBIfam" id="TIGR00358">
    <property type="entry name" value="3_prime_RNase"/>
    <property type="match status" value="1"/>
</dbReference>
<comment type="catalytic activity">
    <reaction evidence="1 8">
        <text>Exonucleolytic cleavage in the 3'- to 5'-direction to yield nucleoside 5'-phosphates.</text>
        <dbReference type="EC" id="3.1.13.1"/>
    </reaction>
</comment>
<dbReference type="Pfam" id="PF17876">
    <property type="entry name" value="CSD2"/>
    <property type="match status" value="1"/>
</dbReference>
<proteinExistence type="inferred from homology"/>
<dbReference type="PANTHER" id="PTHR23355:SF9">
    <property type="entry name" value="DIS3-LIKE EXONUCLEASE 2"/>
    <property type="match status" value="1"/>
</dbReference>
<dbReference type="EC" id="3.1.13.1" evidence="8"/>
<comment type="subcellular location">
    <subcellularLocation>
        <location evidence="2 8">Cytoplasm</location>
    </subcellularLocation>
</comment>
<evidence type="ECO:0000256" key="4">
    <source>
        <dbReference type="ARBA" id="ARBA00022722"/>
    </source>
</evidence>
<dbReference type="InterPro" id="IPR012340">
    <property type="entry name" value="NA-bd_OB-fold"/>
</dbReference>
<keyword evidence="7 8" id="KW-0694">RNA-binding</keyword>
<dbReference type="InterPro" id="IPR040476">
    <property type="entry name" value="CSD2"/>
</dbReference>
<reference evidence="10 11" key="1">
    <citation type="submission" date="2017-04" db="EMBL/GenBank/DDBJ databases">
        <authorList>
            <person name="Afonso C.L."/>
            <person name="Miller P.J."/>
            <person name="Scott M.A."/>
            <person name="Spackman E."/>
            <person name="Goraichik I."/>
            <person name="Dimitrov K.M."/>
            <person name="Suarez D.L."/>
            <person name="Swayne D.E."/>
        </authorList>
    </citation>
    <scope>NUCLEOTIDE SEQUENCE [LARGE SCALE GENOMIC DNA]</scope>
    <source>
        <strain evidence="10 11">DSM 12816</strain>
    </source>
</reference>
<dbReference type="Proteomes" id="UP000192790">
    <property type="component" value="Unassembled WGS sequence"/>
</dbReference>
<comment type="similarity">
    <text evidence="8">Belongs to the RNR ribonuclease family. RNase R subfamily.</text>
</comment>
<feature type="domain" description="S1 motif" evidence="9">
    <location>
        <begin position="620"/>
        <end position="699"/>
    </location>
</feature>
<dbReference type="InterPro" id="IPR050180">
    <property type="entry name" value="RNR_Ribonuclease"/>
</dbReference>
<dbReference type="InterPro" id="IPR013223">
    <property type="entry name" value="RNase_B_OB_dom"/>
</dbReference>
<evidence type="ECO:0000256" key="7">
    <source>
        <dbReference type="ARBA" id="ARBA00022884"/>
    </source>
</evidence>
<dbReference type="PANTHER" id="PTHR23355">
    <property type="entry name" value="RIBONUCLEASE"/>
    <property type="match status" value="1"/>
</dbReference>
<dbReference type="GO" id="GO:0005829">
    <property type="term" value="C:cytosol"/>
    <property type="evidence" value="ECO:0007669"/>
    <property type="project" value="TreeGrafter"/>
</dbReference>
<evidence type="ECO:0000313" key="10">
    <source>
        <dbReference type="EMBL" id="SMC87642.1"/>
    </source>
</evidence>
<evidence type="ECO:0000256" key="8">
    <source>
        <dbReference type="HAMAP-Rule" id="MF_01895"/>
    </source>
</evidence>
<evidence type="ECO:0000313" key="11">
    <source>
        <dbReference type="Proteomes" id="UP000192790"/>
    </source>
</evidence>
<dbReference type="Pfam" id="PF08206">
    <property type="entry name" value="OB_RNB"/>
    <property type="match status" value="1"/>
</dbReference>
<evidence type="ECO:0000256" key="2">
    <source>
        <dbReference type="ARBA" id="ARBA00004496"/>
    </source>
</evidence>
<dbReference type="GO" id="GO:0008859">
    <property type="term" value="F:exoribonuclease II activity"/>
    <property type="evidence" value="ECO:0007669"/>
    <property type="project" value="UniProtKB-UniRule"/>
</dbReference>
<evidence type="ECO:0000256" key="5">
    <source>
        <dbReference type="ARBA" id="ARBA00022801"/>
    </source>
</evidence>
<dbReference type="GO" id="GO:0006402">
    <property type="term" value="P:mRNA catabolic process"/>
    <property type="evidence" value="ECO:0007669"/>
    <property type="project" value="TreeGrafter"/>
</dbReference>
<dbReference type="STRING" id="1122930.SAMN02745168_0182"/>
<dbReference type="SMART" id="SM00955">
    <property type="entry name" value="RNB"/>
    <property type="match status" value="1"/>
</dbReference>
<evidence type="ECO:0000256" key="3">
    <source>
        <dbReference type="ARBA" id="ARBA00022490"/>
    </source>
</evidence>
<dbReference type="AlphaFoldDB" id="A0A1W2CRW6"/>
<dbReference type="CDD" id="cd04471">
    <property type="entry name" value="S1_RNase_R"/>
    <property type="match status" value="1"/>
</dbReference>
<keyword evidence="5 8" id="KW-0378">Hydrolase</keyword>
<dbReference type="NCBIfam" id="TIGR02063">
    <property type="entry name" value="RNase_R"/>
    <property type="match status" value="1"/>
</dbReference>
<dbReference type="Gene3D" id="2.40.50.140">
    <property type="entry name" value="Nucleic acid-binding proteins"/>
    <property type="match status" value="2"/>
</dbReference>
<dbReference type="EMBL" id="FWXW01000012">
    <property type="protein sequence ID" value="SMC87642.1"/>
    <property type="molecule type" value="Genomic_DNA"/>
</dbReference>
<name>A0A1W2CRW6_9FIRM</name>
<keyword evidence="4 8" id="KW-0540">Nuclease</keyword>
<dbReference type="PROSITE" id="PS50126">
    <property type="entry name" value="S1"/>
    <property type="match status" value="1"/>
</dbReference>
<dbReference type="InterPro" id="IPR011805">
    <property type="entry name" value="RNase_R"/>
</dbReference>
<dbReference type="OrthoDB" id="9764149at2"/>
<dbReference type="SMART" id="SM00357">
    <property type="entry name" value="CSP"/>
    <property type="match status" value="1"/>
</dbReference>
<dbReference type="HAMAP" id="MF_01895">
    <property type="entry name" value="RNase_R"/>
    <property type="match status" value="1"/>
</dbReference>
<dbReference type="Pfam" id="PF00575">
    <property type="entry name" value="S1"/>
    <property type="match status" value="1"/>
</dbReference>
<gene>
    <name evidence="8" type="primary">rnr</name>
    <name evidence="10" type="ORF">SAMN02745168_0182</name>
</gene>
<keyword evidence="11" id="KW-1185">Reference proteome</keyword>
<dbReference type="RefSeq" id="WP_084235600.1">
    <property type="nucleotide sequence ID" value="NZ_FWXW01000012.1"/>
</dbReference>
<accession>A0A1W2CRW6</accession>
<dbReference type="InterPro" id="IPR003029">
    <property type="entry name" value="S1_domain"/>
</dbReference>
<dbReference type="SMART" id="SM00316">
    <property type="entry name" value="S1"/>
    <property type="match status" value="1"/>
</dbReference>
<dbReference type="Pfam" id="PF00773">
    <property type="entry name" value="RNB"/>
    <property type="match status" value="1"/>
</dbReference>
<organism evidence="10 11">
    <name type="scientific">Papillibacter cinnamivorans DSM 12816</name>
    <dbReference type="NCBI Taxonomy" id="1122930"/>
    <lineage>
        <taxon>Bacteria</taxon>
        <taxon>Bacillati</taxon>
        <taxon>Bacillota</taxon>
        <taxon>Clostridia</taxon>
        <taxon>Eubacteriales</taxon>
        <taxon>Oscillospiraceae</taxon>
        <taxon>Papillibacter</taxon>
    </lineage>
</organism>
<dbReference type="InterPro" id="IPR001900">
    <property type="entry name" value="RNase_II/R"/>
</dbReference>
<protein>
    <recommendedName>
        <fullName evidence="8">Ribonuclease R</fullName>
        <shortName evidence="8">RNase R</shortName>
        <ecNumber evidence="8">3.1.13.1</ecNumber>
    </recommendedName>
</protein>
<dbReference type="SUPFAM" id="SSF50249">
    <property type="entry name" value="Nucleic acid-binding proteins"/>
    <property type="match status" value="4"/>
</dbReference>
<keyword evidence="6 8" id="KW-0269">Exonuclease</keyword>
<evidence type="ECO:0000256" key="1">
    <source>
        <dbReference type="ARBA" id="ARBA00001849"/>
    </source>
</evidence>
<dbReference type="InterPro" id="IPR011129">
    <property type="entry name" value="CSD"/>
</dbReference>
<dbReference type="GO" id="GO:0003723">
    <property type="term" value="F:RNA binding"/>
    <property type="evidence" value="ECO:0007669"/>
    <property type="project" value="UniProtKB-UniRule"/>
</dbReference>
<evidence type="ECO:0000256" key="6">
    <source>
        <dbReference type="ARBA" id="ARBA00022839"/>
    </source>
</evidence>
<comment type="function">
    <text evidence="8">3'-5' exoribonuclease that releases 5'-nucleoside monophosphates and is involved in maturation of structured RNAs.</text>
</comment>